<dbReference type="InterPro" id="IPR045275">
    <property type="entry name" value="MscS_archaea/bacteria_type"/>
</dbReference>
<sequence length="231" mass="25146">MNFVQITTEALNEAFRDLLAGVVSFVPLLILAILILLIGWFISVAVGKFVADILVRVKFNQMFERGNWKEALEKADLKVDPAGFVGAIFKWVLVIVFLLAAVEVLGFGEFAGFLRDVLAYLPNVVVAALILVVAIIVADIVEKVIRAGIEGARIGHAQFVGSVVKWFIWIFAIFSALLQLNIAVLPVQALIQTFIQGIGYGIALAVAIAFGLGGKDQAAEILRDLRSKLQR</sequence>
<keyword evidence="1" id="KW-0812">Transmembrane</keyword>
<feature type="transmembrane region" description="Helical" evidence="1">
    <location>
        <begin position="120"/>
        <end position="141"/>
    </location>
</feature>
<dbReference type="Gene3D" id="1.10.287.1260">
    <property type="match status" value="1"/>
</dbReference>
<evidence type="ECO:0008006" key="4">
    <source>
        <dbReference type="Google" id="ProtNLM"/>
    </source>
</evidence>
<gene>
    <name evidence="2" type="ORF">A3J30_04055</name>
</gene>
<proteinExistence type="predicted"/>
<dbReference type="PANTHER" id="PTHR30221:SF1">
    <property type="entry name" value="SMALL-CONDUCTANCE MECHANOSENSITIVE CHANNEL"/>
    <property type="match status" value="1"/>
</dbReference>
<dbReference type="AlphaFoldDB" id="A0A1G2RXF4"/>
<feature type="transmembrane region" description="Helical" evidence="1">
    <location>
        <begin position="162"/>
        <end position="182"/>
    </location>
</feature>
<dbReference type="Pfam" id="PF05552">
    <property type="entry name" value="MS_channel_1st_1"/>
    <property type="match status" value="2"/>
</dbReference>
<evidence type="ECO:0000313" key="3">
    <source>
        <dbReference type="Proteomes" id="UP000178222"/>
    </source>
</evidence>
<accession>A0A1G2RXF4</accession>
<organism evidence="2 3">
    <name type="scientific">Candidatus Wildermuthbacteria bacterium RIFCSPLOWO2_02_FULL_47_9c</name>
    <dbReference type="NCBI Taxonomy" id="1802466"/>
    <lineage>
        <taxon>Bacteria</taxon>
        <taxon>Candidatus Wildermuthiibacteriota</taxon>
    </lineage>
</organism>
<dbReference type="InterPro" id="IPR008910">
    <property type="entry name" value="MSC_TM_helix"/>
</dbReference>
<keyword evidence="1" id="KW-0472">Membrane</keyword>
<reference evidence="2 3" key="1">
    <citation type="journal article" date="2016" name="Nat. Commun.">
        <title>Thousands of microbial genomes shed light on interconnected biogeochemical processes in an aquifer system.</title>
        <authorList>
            <person name="Anantharaman K."/>
            <person name="Brown C.T."/>
            <person name="Hug L.A."/>
            <person name="Sharon I."/>
            <person name="Castelle C.J."/>
            <person name="Probst A.J."/>
            <person name="Thomas B.C."/>
            <person name="Singh A."/>
            <person name="Wilkins M.J."/>
            <person name="Karaoz U."/>
            <person name="Brodie E.L."/>
            <person name="Williams K.H."/>
            <person name="Hubbard S.S."/>
            <person name="Banfield J.F."/>
        </authorList>
    </citation>
    <scope>NUCLEOTIDE SEQUENCE [LARGE SCALE GENOMIC DNA]</scope>
</reference>
<feature type="transmembrane region" description="Helical" evidence="1">
    <location>
        <begin position="194"/>
        <end position="213"/>
    </location>
</feature>
<dbReference type="Proteomes" id="UP000178222">
    <property type="component" value="Unassembled WGS sequence"/>
</dbReference>
<evidence type="ECO:0000313" key="2">
    <source>
        <dbReference type="EMBL" id="OHA76741.1"/>
    </source>
</evidence>
<protein>
    <recommendedName>
        <fullName evidence="4">Small-conductance mechanosensitive ion channel</fullName>
    </recommendedName>
</protein>
<evidence type="ECO:0000256" key="1">
    <source>
        <dbReference type="SAM" id="Phobius"/>
    </source>
</evidence>
<dbReference type="GO" id="GO:0008381">
    <property type="term" value="F:mechanosensitive monoatomic ion channel activity"/>
    <property type="evidence" value="ECO:0007669"/>
    <property type="project" value="InterPro"/>
</dbReference>
<feature type="transmembrane region" description="Helical" evidence="1">
    <location>
        <begin position="88"/>
        <end position="108"/>
    </location>
</feature>
<dbReference type="EMBL" id="MHUL01000026">
    <property type="protein sequence ID" value="OHA76741.1"/>
    <property type="molecule type" value="Genomic_DNA"/>
</dbReference>
<comment type="caution">
    <text evidence="2">The sequence shown here is derived from an EMBL/GenBank/DDBJ whole genome shotgun (WGS) entry which is preliminary data.</text>
</comment>
<dbReference type="PANTHER" id="PTHR30221">
    <property type="entry name" value="SMALL-CONDUCTANCE MECHANOSENSITIVE CHANNEL"/>
    <property type="match status" value="1"/>
</dbReference>
<keyword evidence="1" id="KW-1133">Transmembrane helix</keyword>
<name>A0A1G2RXF4_9BACT</name>
<feature type="transmembrane region" description="Helical" evidence="1">
    <location>
        <begin position="25"/>
        <end position="55"/>
    </location>
</feature>